<dbReference type="SUPFAM" id="SSF53092">
    <property type="entry name" value="Creatinase/prolidase N-terminal domain"/>
    <property type="match status" value="1"/>
</dbReference>
<dbReference type="InterPro" id="IPR000994">
    <property type="entry name" value="Pept_M24"/>
</dbReference>
<dbReference type="Gene3D" id="3.40.350.10">
    <property type="entry name" value="Creatinase/prolidase N-terminal domain"/>
    <property type="match status" value="1"/>
</dbReference>
<dbReference type="GO" id="GO:0016787">
    <property type="term" value="F:hydrolase activity"/>
    <property type="evidence" value="ECO:0007669"/>
    <property type="project" value="UniProtKB-KW"/>
</dbReference>
<organism evidence="3 4">
    <name type="scientific">Sedimentisphaera salicampi</name>
    <dbReference type="NCBI Taxonomy" id="1941349"/>
    <lineage>
        <taxon>Bacteria</taxon>
        <taxon>Pseudomonadati</taxon>
        <taxon>Planctomycetota</taxon>
        <taxon>Phycisphaerae</taxon>
        <taxon>Sedimentisphaerales</taxon>
        <taxon>Sedimentisphaeraceae</taxon>
        <taxon>Sedimentisphaera</taxon>
    </lineage>
</organism>
<evidence type="ECO:0000313" key="3">
    <source>
        <dbReference type="EMBL" id="ARN57553.1"/>
    </source>
</evidence>
<dbReference type="PANTHER" id="PTHR46112:SF3">
    <property type="entry name" value="AMINOPEPTIDASE YPDF"/>
    <property type="match status" value="1"/>
</dbReference>
<evidence type="ECO:0000259" key="2">
    <source>
        <dbReference type="Pfam" id="PF01321"/>
    </source>
</evidence>
<dbReference type="InterPro" id="IPR036005">
    <property type="entry name" value="Creatinase/aminopeptidase-like"/>
</dbReference>
<dbReference type="InterPro" id="IPR029149">
    <property type="entry name" value="Creatin/AminoP/Spt16_N"/>
</dbReference>
<dbReference type="SUPFAM" id="SSF55920">
    <property type="entry name" value="Creatinase/aminopeptidase"/>
    <property type="match status" value="1"/>
</dbReference>
<dbReference type="KEGG" id="pbp:STSP1_01964"/>
<dbReference type="EMBL" id="CP021023">
    <property type="protein sequence ID" value="ARN57553.1"/>
    <property type="molecule type" value="Genomic_DNA"/>
</dbReference>
<dbReference type="Pfam" id="PF01321">
    <property type="entry name" value="Creatinase_N"/>
    <property type="match status" value="1"/>
</dbReference>
<dbReference type="CDD" id="cd01092">
    <property type="entry name" value="APP-like"/>
    <property type="match status" value="1"/>
</dbReference>
<protein>
    <submittedName>
        <fullName evidence="3">Putative peptidase</fullName>
        <ecNumber evidence="3">3.4.-.-</ecNumber>
    </submittedName>
</protein>
<dbReference type="Proteomes" id="UP000193334">
    <property type="component" value="Chromosome"/>
</dbReference>
<feature type="domain" description="Creatinase N-terminal" evidence="2">
    <location>
        <begin position="8"/>
        <end position="132"/>
    </location>
</feature>
<dbReference type="Gene3D" id="3.90.230.10">
    <property type="entry name" value="Creatinase/methionine aminopeptidase superfamily"/>
    <property type="match status" value="1"/>
</dbReference>
<evidence type="ECO:0000313" key="4">
    <source>
        <dbReference type="Proteomes" id="UP000193334"/>
    </source>
</evidence>
<sequence length="360" mass="39924">MKELFQQRIKSVRKNIYEQKCQAGIFTSWANVNYLTGFRGDDSWVMVTPRQVFLLTDSRYTEQAEGECFGCKIISRKGSMIEAAGRIIKKYKTVKNIAVQRDMPYGASQDIEEKFGVQLHPIEGVISSVRAIKDKAEIANIRKAVKISGSVLQAALAELKPGITESEFAGLIEYEMRRHSAGRAFTTIACFGAGGSEPHHIPGKRKLRKNDYILIDYGASWQGYCSDITRSFAVGRAGREYRKAYEAVKQAQKAAIDMIAPGVRMSEADKAARKAIKDSGFDVYGHGTGHGFGLDIHEQPRLSGKSPDVFAPGHVVTVEPGIYLPGKFGIRLEDDILVTEKGREILSRGEKSPEMEIIKL</sequence>
<dbReference type="PANTHER" id="PTHR46112">
    <property type="entry name" value="AMINOPEPTIDASE"/>
    <property type="match status" value="1"/>
</dbReference>
<proteinExistence type="predicted"/>
<accession>A0A1W6LPA3</accession>
<dbReference type="STRING" id="1941349.STSP1_01964"/>
<dbReference type="Pfam" id="PF00557">
    <property type="entry name" value="Peptidase_M24"/>
    <property type="match status" value="1"/>
</dbReference>
<keyword evidence="3" id="KW-0378">Hydrolase</keyword>
<keyword evidence="4" id="KW-1185">Reference proteome</keyword>
<dbReference type="RefSeq" id="WP_085756188.1">
    <property type="nucleotide sequence ID" value="NZ_CP021023.1"/>
</dbReference>
<dbReference type="EC" id="3.4.-.-" evidence="3"/>
<dbReference type="InterPro" id="IPR000587">
    <property type="entry name" value="Creatinase_N"/>
</dbReference>
<reference evidence="4" key="1">
    <citation type="submission" date="2017-04" db="EMBL/GenBank/DDBJ databases">
        <title>Comparative genomics and description of representatives of a novel lineage of planctomycetes thriving in anoxic sediments.</title>
        <authorList>
            <person name="Spring S."/>
            <person name="Bunk B."/>
            <person name="Sproer C."/>
        </authorList>
    </citation>
    <scope>NUCLEOTIDE SEQUENCE [LARGE SCALE GENOMIC DNA]</scope>
    <source>
        <strain evidence="4">ST-PulAB-D4</strain>
    </source>
</reference>
<dbReference type="InterPro" id="IPR050659">
    <property type="entry name" value="Peptidase_M24B"/>
</dbReference>
<gene>
    <name evidence="3" type="ORF">STSP1_01964</name>
</gene>
<name>A0A1W6LPA3_9BACT</name>
<evidence type="ECO:0000259" key="1">
    <source>
        <dbReference type="Pfam" id="PF00557"/>
    </source>
</evidence>
<feature type="domain" description="Peptidase M24" evidence="1">
    <location>
        <begin position="140"/>
        <end position="340"/>
    </location>
</feature>
<dbReference type="AlphaFoldDB" id="A0A1W6LPA3"/>